<evidence type="ECO:0000313" key="1">
    <source>
        <dbReference type="EMBL" id="MCY0389797.1"/>
    </source>
</evidence>
<organism evidence="1 2">
    <name type="scientific">Robbsia betulipollinis</name>
    <dbReference type="NCBI Taxonomy" id="2981849"/>
    <lineage>
        <taxon>Bacteria</taxon>
        <taxon>Pseudomonadati</taxon>
        <taxon>Pseudomonadota</taxon>
        <taxon>Betaproteobacteria</taxon>
        <taxon>Burkholderiales</taxon>
        <taxon>Burkholderiaceae</taxon>
        <taxon>Robbsia</taxon>
    </lineage>
</organism>
<sequence>MEAKRTYSVEFKEQAISKVLQRGSRTLEAVADELNVNVWTSRNWMKSVVPANRSVRPEQGKCPDD</sequence>
<dbReference type="InterPro" id="IPR009057">
    <property type="entry name" value="Homeodomain-like_sf"/>
</dbReference>
<protein>
    <submittedName>
        <fullName evidence="1">Transposase</fullName>
    </submittedName>
</protein>
<proteinExistence type="predicted"/>
<dbReference type="Gene3D" id="1.10.10.60">
    <property type="entry name" value="Homeodomain-like"/>
    <property type="match status" value="1"/>
</dbReference>
<reference evidence="1" key="1">
    <citation type="submission" date="2022-11" db="EMBL/GenBank/DDBJ databases">
        <title>Robbsia betulipollinis sp. nov., isolated from pollen of birch (Betula pendula).</title>
        <authorList>
            <person name="Shi H."/>
            <person name="Ambika Manirajan B."/>
            <person name="Ratering S."/>
            <person name="Geissler-Plaum R."/>
            <person name="Schnell S."/>
        </authorList>
    </citation>
    <scope>NUCLEOTIDE SEQUENCE</scope>
    <source>
        <strain evidence="1">Bb-Pol-6</strain>
    </source>
</reference>
<comment type="caution">
    <text evidence="1">The sequence shown here is derived from an EMBL/GenBank/DDBJ whole genome shotgun (WGS) entry which is preliminary data.</text>
</comment>
<dbReference type="EMBL" id="JAPMXC010000012">
    <property type="protein sequence ID" value="MCY0389797.1"/>
    <property type="molecule type" value="Genomic_DNA"/>
</dbReference>
<gene>
    <name evidence="1" type="ORF">OVY01_21895</name>
</gene>
<dbReference type="Pfam" id="PF01527">
    <property type="entry name" value="HTH_Tnp_1"/>
    <property type="match status" value="1"/>
</dbReference>
<keyword evidence="2" id="KW-1185">Reference proteome</keyword>
<dbReference type="RefSeq" id="WP_267849730.1">
    <property type="nucleotide sequence ID" value="NZ_JAPMXC010000012.1"/>
</dbReference>
<name>A0ABT3ZTL7_9BURK</name>
<dbReference type="SUPFAM" id="SSF46689">
    <property type="entry name" value="Homeodomain-like"/>
    <property type="match status" value="1"/>
</dbReference>
<dbReference type="InterPro" id="IPR002514">
    <property type="entry name" value="Transposase_8"/>
</dbReference>
<dbReference type="Proteomes" id="UP001082899">
    <property type="component" value="Unassembled WGS sequence"/>
</dbReference>
<evidence type="ECO:0000313" key="2">
    <source>
        <dbReference type="Proteomes" id="UP001082899"/>
    </source>
</evidence>
<accession>A0ABT3ZTL7</accession>